<sequence>MRANPLAPKVENLTPGQCWKVLSETSIGRLAVIVDGRPDVFPVNYKVDGQSLIFRTGGGRKLDALRHEAWVALEADAVSGEFGVAWSVVVKGHTEITASDSQVLNTASKGMFPWQGVGKDQLVRIVAEEVTGRRFTLDASMTWNVPLDDTIRAGLE</sequence>
<dbReference type="InterPro" id="IPR024747">
    <property type="entry name" value="Pyridox_Oxase-rel"/>
</dbReference>
<gene>
    <name evidence="1" type="ORF">CVS29_09825</name>
</gene>
<dbReference type="RefSeq" id="WP_110106245.1">
    <property type="nucleotide sequence ID" value="NZ_JACBZZ010000001.1"/>
</dbReference>
<dbReference type="SUPFAM" id="SSF50475">
    <property type="entry name" value="FMN-binding split barrel"/>
    <property type="match status" value="1"/>
</dbReference>
<dbReference type="OrthoDB" id="7062584at2"/>
<keyword evidence="2" id="KW-1185">Reference proteome</keyword>
<dbReference type="Gene3D" id="2.30.110.10">
    <property type="entry name" value="Electron Transport, Fmn-binding Protein, Chain A"/>
    <property type="match status" value="1"/>
</dbReference>
<protein>
    <submittedName>
        <fullName evidence="1">Flavin-nucleotide-binding protein</fullName>
    </submittedName>
</protein>
<comment type="caution">
    <text evidence="1">The sequence shown here is derived from an EMBL/GenBank/DDBJ whole genome shotgun (WGS) entry which is preliminary data.</text>
</comment>
<dbReference type="Proteomes" id="UP000246303">
    <property type="component" value="Unassembled WGS sequence"/>
</dbReference>
<accession>A0A2V3DRM5</accession>
<name>A0A2V3DRM5_9MICC</name>
<dbReference type="AlphaFoldDB" id="A0A2V3DRM5"/>
<proteinExistence type="predicted"/>
<evidence type="ECO:0000313" key="2">
    <source>
        <dbReference type="Proteomes" id="UP000246303"/>
    </source>
</evidence>
<dbReference type="EMBL" id="QHLZ01000005">
    <property type="protein sequence ID" value="PXA65634.1"/>
    <property type="molecule type" value="Genomic_DNA"/>
</dbReference>
<dbReference type="InterPro" id="IPR012349">
    <property type="entry name" value="Split_barrel_FMN-bd"/>
</dbReference>
<dbReference type="Pfam" id="PF12900">
    <property type="entry name" value="Pyridox_ox_2"/>
    <property type="match status" value="1"/>
</dbReference>
<organism evidence="1 2">
    <name type="scientific">Arthrobacter psychrochitiniphilus</name>
    <dbReference type="NCBI Taxonomy" id="291045"/>
    <lineage>
        <taxon>Bacteria</taxon>
        <taxon>Bacillati</taxon>
        <taxon>Actinomycetota</taxon>
        <taxon>Actinomycetes</taxon>
        <taxon>Micrococcales</taxon>
        <taxon>Micrococcaceae</taxon>
        <taxon>Arthrobacter</taxon>
    </lineage>
</organism>
<evidence type="ECO:0000313" key="1">
    <source>
        <dbReference type="EMBL" id="PXA65634.1"/>
    </source>
</evidence>
<reference evidence="1 2" key="1">
    <citation type="submission" date="2018-05" db="EMBL/GenBank/DDBJ databases">
        <title>Genetic diversity of glacier-inhabiting Cryobacterium bacteria in China and description of Cryobacterium mengkeensis sp. nov. and Arthrobacter glacialis sp. nov.</title>
        <authorList>
            <person name="Liu Q."/>
            <person name="Xin Y.-H."/>
        </authorList>
    </citation>
    <scope>NUCLEOTIDE SEQUENCE [LARGE SCALE GENOMIC DNA]</scope>
    <source>
        <strain evidence="1 2">GP3</strain>
    </source>
</reference>